<dbReference type="SMART" id="SM00698">
    <property type="entry name" value="MORN"/>
    <property type="match status" value="4"/>
</dbReference>
<comment type="subcellular location">
    <subcellularLocation>
        <location evidence="1">Cell projection</location>
    </subcellularLocation>
</comment>
<dbReference type="EMBL" id="CAJPEX010003111">
    <property type="protein sequence ID" value="CAG0921864.1"/>
    <property type="molecule type" value="Genomic_DNA"/>
</dbReference>
<dbReference type="Gene3D" id="2.20.110.10">
    <property type="entry name" value="Histone H3 K4-specific methyltransferase SET7/9 N-terminal domain"/>
    <property type="match status" value="2"/>
</dbReference>
<dbReference type="GO" id="GO:0042995">
    <property type="term" value="C:cell projection"/>
    <property type="evidence" value="ECO:0007669"/>
    <property type="project" value="UniProtKB-SubCell"/>
</dbReference>
<dbReference type="SUPFAM" id="SSF82185">
    <property type="entry name" value="Histone H3 K4-specific methyltransferase SET7/9 N-terminal domain"/>
    <property type="match status" value="1"/>
</dbReference>
<keyword evidence="2" id="KW-0677">Repeat</keyword>
<reference evidence="4" key="1">
    <citation type="submission" date="2020-11" db="EMBL/GenBank/DDBJ databases">
        <authorList>
            <person name="Tran Van P."/>
        </authorList>
    </citation>
    <scope>NUCLEOTIDE SEQUENCE</scope>
</reference>
<gene>
    <name evidence="4" type="ORF">NMOB1V02_LOCUS9349</name>
</gene>
<keyword evidence="3" id="KW-0966">Cell projection</keyword>
<dbReference type="PANTHER" id="PTHR46614">
    <property type="entry name" value="MORN REPEAT-CONTAINING PROTEIN 4"/>
    <property type="match status" value="1"/>
</dbReference>
<dbReference type="Pfam" id="PF02493">
    <property type="entry name" value="MORN"/>
    <property type="match status" value="4"/>
</dbReference>
<evidence type="ECO:0008006" key="6">
    <source>
        <dbReference type="Google" id="ProtNLM"/>
    </source>
</evidence>
<evidence type="ECO:0000256" key="1">
    <source>
        <dbReference type="ARBA" id="ARBA00004316"/>
    </source>
</evidence>
<dbReference type="AlphaFoldDB" id="A0A7R9BU94"/>
<keyword evidence="5" id="KW-1185">Reference proteome</keyword>
<dbReference type="Proteomes" id="UP000678499">
    <property type="component" value="Unassembled WGS sequence"/>
</dbReference>
<evidence type="ECO:0000256" key="3">
    <source>
        <dbReference type="ARBA" id="ARBA00023273"/>
    </source>
</evidence>
<dbReference type="GO" id="GO:0048678">
    <property type="term" value="P:response to axon injury"/>
    <property type="evidence" value="ECO:0007669"/>
    <property type="project" value="TreeGrafter"/>
</dbReference>
<dbReference type="PANTHER" id="PTHR46614:SF1">
    <property type="entry name" value="MORN REPEAT-CONTAINING PROTEIN 4"/>
    <property type="match status" value="1"/>
</dbReference>
<proteinExistence type="predicted"/>
<organism evidence="4">
    <name type="scientific">Notodromas monacha</name>
    <dbReference type="NCBI Taxonomy" id="399045"/>
    <lineage>
        <taxon>Eukaryota</taxon>
        <taxon>Metazoa</taxon>
        <taxon>Ecdysozoa</taxon>
        <taxon>Arthropoda</taxon>
        <taxon>Crustacea</taxon>
        <taxon>Oligostraca</taxon>
        <taxon>Ostracoda</taxon>
        <taxon>Podocopa</taxon>
        <taxon>Podocopida</taxon>
        <taxon>Cypridocopina</taxon>
        <taxon>Cypridoidea</taxon>
        <taxon>Cyprididae</taxon>
        <taxon>Notodromas</taxon>
    </lineage>
</organism>
<name>A0A7R9BU94_9CRUS</name>
<evidence type="ECO:0000313" key="5">
    <source>
        <dbReference type="Proteomes" id="UP000678499"/>
    </source>
</evidence>
<evidence type="ECO:0000313" key="4">
    <source>
        <dbReference type="EMBL" id="CAD7281712.1"/>
    </source>
</evidence>
<dbReference type="OrthoDB" id="406044at2759"/>
<dbReference type="InterPro" id="IPR003409">
    <property type="entry name" value="MORN"/>
</dbReference>
<dbReference type="InterPro" id="IPR052315">
    <property type="entry name" value="MORN4"/>
</dbReference>
<protein>
    <recommendedName>
        <fullName evidence="6">MORN repeat-containing protein 4</fullName>
    </recommendedName>
</protein>
<evidence type="ECO:0000256" key="2">
    <source>
        <dbReference type="ARBA" id="ARBA00022737"/>
    </source>
</evidence>
<dbReference type="EMBL" id="OA885148">
    <property type="protein sequence ID" value="CAD7281712.1"/>
    <property type="molecule type" value="Genomic_DNA"/>
</dbReference>
<sequence>MATGGVDSTCSSPTKKKPAKIGMFEYADGSQYLGEWNENGEREGTGHLVLSDGTRYDGSFIQGLFSGLGVLRFPDGAKYEGEFLQGWFHGHGIFWRADGMRFEGEFRGGRIWGHGLVTFADETHGFPRNEGFFQDCRFLRKYRCPIVIHRAQKVAMLARAIVDAS</sequence>
<accession>A0A7R9BU94</accession>